<evidence type="ECO:0000313" key="3">
    <source>
        <dbReference type="RefSeq" id="XP_018453483.2"/>
    </source>
</evidence>
<feature type="chain" id="PRO_5040759798" evidence="1">
    <location>
        <begin position="20"/>
        <end position="222"/>
    </location>
</feature>
<evidence type="ECO:0000313" key="2">
    <source>
        <dbReference type="Proteomes" id="UP000504610"/>
    </source>
</evidence>
<dbReference type="SMART" id="SM00452">
    <property type="entry name" value="STI"/>
    <property type="match status" value="1"/>
</dbReference>
<proteinExistence type="predicted"/>
<organism evidence="2 3">
    <name type="scientific">Raphanus sativus</name>
    <name type="common">Radish</name>
    <name type="synonym">Raphanus raphanistrum var. sativus</name>
    <dbReference type="NCBI Taxonomy" id="3726"/>
    <lineage>
        <taxon>Eukaryota</taxon>
        <taxon>Viridiplantae</taxon>
        <taxon>Streptophyta</taxon>
        <taxon>Embryophyta</taxon>
        <taxon>Tracheophyta</taxon>
        <taxon>Spermatophyta</taxon>
        <taxon>Magnoliopsida</taxon>
        <taxon>eudicotyledons</taxon>
        <taxon>Gunneridae</taxon>
        <taxon>Pentapetalae</taxon>
        <taxon>rosids</taxon>
        <taxon>malvids</taxon>
        <taxon>Brassicales</taxon>
        <taxon>Brassicaceae</taxon>
        <taxon>Brassiceae</taxon>
        <taxon>Raphanus</taxon>
    </lineage>
</organism>
<reference evidence="3" key="2">
    <citation type="submission" date="2025-08" db="UniProtKB">
        <authorList>
            <consortium name="RefSeq"/>
        </authorList>
    </citation>
    <scope>IDENTIFICATION</scope>
    <source>
        <tissue evidence="3">Leaf</tissue>
    </source>
</reference>
<keyword evidence="2" id="KW-1185">Reference proteome</keyword>
<dbReference type="AlphaFoldDB" id="A0A6J0L0X2"/>
<dbReference type="Gene3D" id="2.80.10.50">
    <property type="match status" value="1"/>
</dbReference>
<dbReference type="InterPro" id="IPR002160">
    <property type="entry name" value="Prot_inh_Kunz-lg"/>
</dbReference>
<dbReference type="RefSeq" id="XP_018453483.2">
    <property type="nucleotide sequence ID" value="XM_018597981.2"/>
</dbReference>
<dbReference type="InterPro" id="IPR011065">
    <property type="entry name" value="Kunitz_inhibitor_STI-like_sf"/>
</dbReference>
<reference evidence="2" key="1">
    <citation type="journal article" date="2019" name="Database">
        <title>The radish genome database (RadishGD): an integrated information resource for radish genomics.</title>
        <authorList>
            <person name="Yu H.J."/>
            <person name="Baek S."/>
            <person name="Lee Y.J."/>
            <person name="Cho A."/>
            <person name="Mun J.H."/>
        </authorList>
    </citation>
    <scope>NUCLEOTIDE SEQUENCE [LARGE SCALE GENOMIC DNA]</scope>
    <source>
        <strain evidence="2">cv. WK10039</strain>
    </source>
</reference>
<dbReference type="GeneID" id="108824554"/>
<name>A0A6J0L0X2_RAPSA</name>
<dbReference type="PANTHER" id="PTHR33107">
    <property type="entry name" value="KUNITZ TRYPSIN INHIBITOR 2"/>
    <property type="match status" value="1"/>
</dbReference>
<keyword evidence="1" id="KW-0732">Signal</keyword>
<dbReference type="Pfam" id="PF00197">
    <property type="entry name" value="Kunitz_legume"/>
    <property type="match status" value="1"/>
</dbReference>
<dbReference type="PANTHER" id="PTHR33107:SF89">
    <property type="entry name" value="KUNITZ TRYPSIN INHIBITOR 2"/>
    <property type="match status" value="1"/>
</dbReference>
<dbReference type="KEGG" id="rsz:108824554"/>
<dbReference type="SUPFAM" id="SSF50386">
    <property type="entry name" value="STI-like"/>
    <property type="match status" value="1"/>
</dbReference>
<dbReference type="GO" id="GO:0004866">
    <property type="term" value="F:endopeptidase inhibitor activity"/>
    <property type="evidence" value="ECO:0007669"/>
    <property type="project" value="InterPro"/>
</dbReference>
<evidence type="ECO:0000256" key="1">
    <source>
        <dbReference type="SAM" id="SignalP"/>
    </source>
</evidence>
<sequence length="222" mass="24516">MMPSFPLVSFLITLMLAAAVCTQGKEYVRDAAGNYVQTYDEYYIQPVNTKNNGGGLVPAVVKQVPFCPLGINQDLQKGQPGQPVRFIYPYPLMKTPISIMETVIIEFTSKDLPCKEFSGLWEVDESSSASDEPAILIGGEQLGNNSWFRIERAEDVIGANVYKLTTLTGTIGYIPGPWKGAPQLVLTNDTENTLLVIFKKVNDATKAPPTRNMYILSTRNML</sequence>
<protein>
    <submittedName>
        <fullName evidence="3">Kunitz trypsin inhibitor 2-like</fullName>
    </submittedName>
</protein>
<gene>
    <name evidence="3" type="primary">LOC108824554</name>
</gene>
<feature type="signal peptide" evidence="1">
    <location>
        <begin position="1"/>
        <end position="19"/>
    </location>
</feature>
<accession>A0A6J0L0X2</accession>
<dbReference type="OrthoDB" id="1054558at2759"/>
<dbReference type="Proteomes" id="UP000504610">
    <property type="component" value="Chromosome 9"/>
</dbReference>